<evidence type="ECO:0000313" key="3">
    <source>
        <dbReference type="Proteomes" id="UP000481043"/>
    </source>
</evidence>
<dbReference type="EMBL" id="JAAIWM010000005">
    <property type="protein sequence ID" value="NEY73157.1"/>
    <property type="molecule type" value="Genomic_DNA"/>
</dbReference>
<evidence type="ECO:0000259" key="1">
    <source>
        <dbReference type="PROSITE" id="PS51832"/>
    </source>
</evidence>
<proteinExistence type="predicted"/>
<dbReference type="Pfam" id="PF13487">
    <property type="entry name" value="HD_5"/>
    <property type="match status" value="1"/>
</dbReference>
<dbReference type="SUPFAM" id="SSF109604">
    <property type="entry name" value="HD-domain/PDEase-like"/>
    <property type="match status" value="1"/>
</dbReference>
<dbReference type="Gene3D" id="1.10.3210.10">
    <property type="entry name" value="Hypothetical protein af1432"/>
    <property type="match status" value="1"/>
</dbReference>
<accession>A0A6M0QA77</accession>
<dbReference type="Proteomes" id="UP000481043">
    <property type="component" value="Unassembled WGS sequence"/>
</dbReference>
<keyword evidence="3" id="KW-1185">Reference proteome</keyword>
<organism evidence="2 3">
    <name type="scientific">Bacillus mesophilus</name>
    <dbReference type="NCBI Taxonomy" id="1808955"/>
    <lineage>
        <taxon>Bacteria</taxon>
        <taxon>Bacillati</taxon>
        <taxon>Bacillota</taxon>
        <taxon>Bacilli</taxon>
        <taxon>Bacillales</taxon>
        <taxon>Bacillaceae</taxon>
        <taxon>Bacillus</taxon>
    </lineage>
</organism>
<dbReference type="AlphaFoldDB" id="A0A6M0QA77"/>
<feature type="domain" description="HD-GYP" evidence="1">
    <location>
        <begin position="120"/>
        <end position="316"/>
    </location>
</feature>
<comment type="caution">
    <text evidence="2">The sequence shown here is derived from an EMBL/GenBank/DDBJ whole genome shotgun (WGS) entry which is preliminary data.</text>
</comment>
<name>A0A6M0QA77_9BACI</name>
<dbReference type="SMART" id="SM00471">
    <property type="entry name" value="HDc"/>
    <property type="match status" value="1"/>
</dbReference>
<dbReference type="InterPro" id="IPR037522">
    <property type="entry name" value="HD_GYP_dom"/>
</dbReference>
<dbReference type="PANTHER" id="PTHR43155:SF2">
    <property type="entry name" value="CYCLIC DI-GMP PHOSPHODIESTERASE PA4108"/>
    <property type="match status" value="1"/>
</dbReference>
<protein>
    <submittedName>
        <fullName evidence="2">HD-GYP domain-containing protein</fullName>
    </submittedName>
</protein>
<evidence type="ECO:0000313" key="2">
    <source>
        <dbReference type="EMBL" id="NEY73157.1"/>
    </source>
</evidence>
<dbReference type="CDD" id="cd00077">
    <property type="entry name" value="HDc"/>
    <property type="match status" value="1"/>
</dbReference>
<sequence>MKVHINQLREGCILSVDVTSLTNKPIIPKKTVLDKDKIKVLHAFLIKEVQVEPTLVNGNPFRPYEVIKEQDEEIDLDLGVSFSSHYLKAVQEFKNVFQSWQAGIQVDIVKIRKFFIPLLERSIKTPSEIFMLHHYSIKDDYLYHHSVAVGLLAGHLGNKLNYEKGQWIQIALAGLLSDCGMAKVDTRILNKQTALLPEEYNEIRQHPSHGYKMLLNLPVIREGVKLGVFQHHERLDGSGYPLGLKGDKIHPFGKILAVADVYHAMTSERAYRSKQSPFKVLELIIQDSFGQFDISVIQALTSGIANFSIGTKVRLSDRQVGEIVFVESKSPTRPMVKLEGNGEFIQLSQRRELYIDEIL</sequence>
<gene>
    <name evidence="2" type="ORF">G4D63_15595</name>
</gene>
<dbReference type="InterPro" id="IPR003607">
    <property type="entry name" value="HD/PDEase_dom"/>
</dbReference>
<dbReference type="RefSeq" id="WP_163180615.1">
    <property type="nucleotide sequence ID" value="NZ_JAAIWM010000005.1"/>
</dbReference>
<reference evidence="2 3" key="1">
    <citation type="submission" date="2020-02" db="EMBL/GenBank/DDBJ databases">
        <title>Bacillus aquiflavi sp. nov., isolated from yellow water of strong flavor Chinese baijiu in Yibin region of China.</title>
        <authorList>
            <person name="Xie J."/>
        </authorList>
    </citation>
    <scope>NUCLEOTIDE SEQUENCE [LARGE SCALE GENOMIC DNA]</scope>
    <source>
        <strain evidence="2 3">SA4</strain>
    </source>
</reference>
<dbReference type="PROSITE" id="PS51832">
    <property type="entry name" value="HD_GYP"/>
    <property type="match status" value="1"/>
</dbReference>
<dbReference type="PANTHER" id="PTHR43155">
    <property type="entry name" value="CYCLIC DI-GMP PHOSPHODIESTERASE PA4108-RELATED"/>
    <property type="match status" value="1"/>
</dbReference>